<evidence type="ECO:0000313" key="2">
    <source>
        <dbReference type="EMBL" id="AZP10906.1"/>
    </source>
</evidence>
<dbReference type="Proteomes" id="UP000275663">
    <property type="component" value="Chromosome"/>
</dbReference>
<protein>
    <submittedName>
        <fullName evidence="2">Uncharacterized protein</fullName>
    </submittedName>
</protein>
<feature type="transmembrane region" description="Helical" evidence="1">
    <location>
        <begin position="43"/>
        <end position="63"/>
    </location>
</feature>
<evidence type="ECO:0000313" key="3">
    <source>
        <dbReference type="Proteomes" id="UP000275663"/>
    </source>
</evidence>
<dbReference type="AlphaFoldDB" id="A0A3S9HFL5"/>
<keyword evidence="1" id="KW-0472">Membrane</keyword>
<evidence type="ECO:0000256" key="1">
    <source>
        <dbReference type="SAM" id="Phobius"/>
    </source>
</evidence>
<keyword evidence="1" id="KW-0812">Transmembrane</keyword>
<name>A0A3S9HFL5_9BURK</name>
<gene>
    <name evidence="2" type="ORF">EJN92_02045</name>
</gene>
<dbReference type="EMBL" id="CP034464">
    <property type="protein sequence ID" value="AZP10906.1"/>
    <property type="molecule type" value="Genomic_DNA"/>
</dbReference>
<keyword evidence="1" id="KW-1133">Transmembrane helix</keyword>
<dbReference type="RefSeq" id="WP_126126305.1">
    <property type="nucleotide sequence ID" value="NZ_CP034464.1"/>
</dbReference>
<dbReference type="KEGG" id="upv:EJN92_02045"/>
<proteinExistence type="predicted"/>
<accession>A0A3S9HFL5</accession>
<keyword evidence="3" id="KW-1185">Reference proteome</keyword>
<reference evidence="2 3" key="1">
    <citation type="journal article" date="2011" name="Int. J. Syst. Evol. Microbiol.">
        <title>Description of Undibacterium oligocarboniphilum sp. nov., isolated from purified water, and Undibacterium pigrum strain CCUG 49012 as the type strain of Undibacterium parvum sp. nov., and emended descriptions of the genus Undibacterium and the species Undibacterium pigrum.</title>
        <authorList>
            <person name="Eder W."/>
            <person name="Wanner G."/>
            <person name="Ludwig W."/>
            <person name="Busse H.J."/>
            <person name="Ziemke-Kageler F."/>
            <person name="Lang E."/>
        </authorList>
    </citation>
    <scope>NUCLEOTIDE SEQUENCE [LARGE SCALE GENOMIC DNA]</scope>
    <source>
        <strain evidence="2 3">DSM 23061</strain>
    </source>
</reference>
<organism evidence="2 3">
    <name type="scientific">Undibacterium parvum</name>
    <dbReference type="NCBI Taxonomy" id="401471"/>
    <lineage>
        <taxon>Bacteria</taxon>
        <taxon>Pseudomonadati</taxon>
        <taxon>Pseudomonadota</taxon>
        <taxon>Betaproteobacteria</taxon>
        <taxon>Burkholderiales</taxon>
        <taxon>Oxalobacteraceae</taxon>
        <taxon>Undibacterium</taxon>
    </lineage>
</organism>
<sequence length="71" mass="7930">MRLVVWPSMTQVIVLSVQSVMQGRINQYKAWMIRAYSLGHGAGSQVLIMLPMTLIASAPTFFFRDVLITSA</sequence>